<evidence type="ECO:0000256" key="1">
    <source>
        <dbReference type="SAM" id="MobiDB-lite"/>
    </source>
</evidence>
<dbReference type="AlphaFoldDB" id="A0A820U3F7"/>
<protein>
    <submittedName>
        <fullName evidence="3">Uncharacterized protein</fullName>
    </submittedName>
</protein>
<sequence length="108" mass="13157">MDEKYRAFDRVKLEELHRLYREHCDTMTVNKNSSTTMPFTTNITLDKTHSILEEQEEEEEEEEEENSYENETNVDRENEIKDEQTWKLLIQTYQNHVKQLELQKKTES</sequence>
<dbReference type="EMBL" id="CAJNYT010005705">
    <property type="protein sequence ID" value="CAF3768615.1"/>
    <property type="molecule type" value="Genomic_DNA"/>
</dbReference>
<name>A0A820U3F7_9BILA</name>
<dbReference type="Proteomes" id="UP000663872">
    <property type="component" value="Unassembled WGS sequence"/>
</dbReference>
<organism evidence="3 4">
    <name type="scientific">Rotaria socialis</name>
    <dbReference type="NCBI Taxonomy" id="392032"/>
    <lineage>
        <taxon>Eukaryota</taxon>
        <taxon>Metazoa</taxon>
        <taxon>Spiralia</taxon>
        <taxon>Gnathifera</taxon>
        <taxon>Rotifera</taxon>
        <taxon>Eurotatoria</taxon>
        <taxon>Bdelloidea</taxon>
        <taxon>Philodinida</taxon>
        <taxon>Philodinidae</taxon>
        <taxon>Rotaria</taxon>
    </lineage>
</organism>
<dbReference type="EMBL" id="CAJOBR010000183">
    <property type="protein sequence ID" value="CAF4477551.1"/>
    <property type="molecule type" value="Genomic_DNA"/>
</dbReference>
<evidence type="ECO:0000313" key="3">
    <source>
        <dbReference type="EMBL" id="CAF4477551.1"/>
    </source>
</evidence>
<feature type="compositionally biased region" description="Acidic residues" evidence="1">
    <location>
        <begin position="53"/>
        <end position="68"/>
    </location>
</feature>
<evidence type="ECO:0000313" key="2">
    <source>
        <dbReference type="EMBL" id="CAF3768615.1"/>
    </source>
</evidence>
<feature type="region of interest" description="Disordered" evidence="1">
    <location>
        <begin position="48"/>
        <end position="79"/>
    </location>
</feature>
<accession>A0A820U3F7</accession>
<proteinExistence type="predicted"/>
<comment type="caution">
    <text evidence="3">The sequence shown here is derived from an EMBL/GenBank/DDBJ whole genome shotgun (WGS) entry which is preliminary data.</text>
</comment>
<gene>
    <name evidence="2" type="ORF">GRG538_LOCUS32370</name>
    <name evidence="3" type="ORF">QYT958_LOCUS2752</name>
</gene>
<reference evidence="3" key="1">
    <citation type="submission" date="2021-02" db="EMBL/GenBank/DDBJ databases">
        <authorList>
            <person name="Nowell W R."/>
        </authorList>
    </citation>
    <scope>NUCLEOTIDE SEQUENCE</scope>
</reference>
<evidence type="ECO:0000313" key="4">
    <source>
        <dbReference type="Proteomes" id="UP000663848"/>
    </source>
</evidence>
<dbReference type="Proteomes" id="UP000663848">
    <property type="component" value="Unassembled WGS sequence"/>
</dbReference>